<dbReference type="PROSITE" id="PS51736">
    <property type="entry name" value="RECOMBINASES_3"/>
    <property type="match status" value="1"/>
</dbReference>
<dbReference type="Pfam" id="PF00239">
    <property type="entry name" value="Resolvase"/>
    <property type="match status" value="1"/>
</dbReference>
<keyword evidence="5" id="KW-0233">DNA recombination</keyword>
<evidence type="ECO:0000259" key="8">
    <source>
        <dbReference type="PROSITE" id="PS51736"/>
    </source>
</evidence>
<evidence type="ECO:0000256" key="3">
    <source>
        <dbReference type="ARBA" id="ARBA00023100"/>
    </source>
</evidence>
<dbReference type="CDD" id="cd03768">
    <property type="entry name" value="SR_ResInv"/>
    <property type="match status" value="1"/>
</dbReference>
<evidence type="ECO:0000256" key="6">
    <source>
        <dbReference type="PIRSR" id="PIRSR606118-50"/>
    </source>
</evidence>
<dbReference type="InterPro" id="IPR036162">
    <property type="entry name" value="Resolvase-like_N_sf"/>
</dbReference>
<organism evidence="9 10">
    <name type="scientific">Pseudomonas plecoglossicida</name>
    <dbReference type="NCBI Taxonomy" id="70775"/>
    <lineage>
        <taxon>Bacteria</taxon>
        <taxon>Pseudomonadati</taxon>
        <taxon>Pseudomonadota</taxon>
        <taxon>Gammaproteobacteria</taxon>
        <taxon>Pseudomonadales</taxon>
        <taxon>Pseudomonadaceae</taxon>
        <taxon>Pseudomonas</taxon>
    </lineage>
</organism>
<evidence type="ECO:0000313" key="9">
    <source>
        <dbReference type="EMBL" id="AXM98042.1"/>
    </source>
</evidence>
<dbReference type="AlphaFoldDB" id="A0AAD0R0S9"/>
<dbReference type="InterPro" id="IPR006119">
    <property type="entry name" value="Resolv_N"/>
</dbReference>
<dbReference type="GeneID" id="49615860"/>
<evidence type="ECO:0000256" key="7">
    <source>
        <dbReference type="PROSITE-ProRule" id="PRU10137"/>
    </source>
</evidence>
<dbReference type="PROSITE" id="PS00398">
    <property type="entry name" value="RECOMBINASES_2"/>
    <property type="match status" value="1"/>
</dbReference>
<evidence type="ECO:0000256" key="1">
    <source>
        <dbReference type="ARBA" id="ARBA00009913"/>
    </source>
</evidence>
<protein>
    <submittedName>
        <fullName evidence="9">Recombinase family protein</fullName>
    </submittedName>
</protein>
<dbReference type="SMART" id="SM00857">
    <property type="entry name" value="Resolvase"/>
    <property type="match status" value="1"/>
</dbReference>
<evidence type="ECO:0000256" key="5">
    <source>
        <dbReference type="ARBA" id="ARBA00023172"/>
    </source>
</evidence>
<evidence type="ECO:0000313" key="10">
    <source>
        <dbReference type="Proteomes" id="UP000256503"/>
    </source>
</evidence>
<sequence length="194" mass="21720">MKIGYARVSTEDQLLDLQIEGLRQAGCERIFEEKKSGTLTRRPALHAALGALRKGDVLVVWKLDRLGRSLQDLIKILGTLERRGIAFWSISDQIDTQTPAGKLVFHITGAVAEFERALISERTKAGMQAAQRRGRTLGRPRALTANQELTVQRMALCDEIPLELIAARMKVSKTTVWRAVDKIRSMTKAIRNES</sequence>
<dbReference type="SUPFAM" id="SSF53041">
    <property type="entry name" value="Resolvase-like"/>
    <property type="match status" value="1"/>
</dbReference>
<dbReference type="PANTHER" id="PTHR30461">
    <property type="entry name" value="DNA-INVERTASE FROM LAMBDOID PROPHAGE"/>
    <property type="match status" value="1"/>
</dbReference>
<evidence type="ECO:0000256" key="4">
    <source>
        <dbReference type="ARBA" id="ARBA00023125"/>
    </source>
</evidence>
<dbReference type="GO" id="GO:0003677">
    <property type="term" value="F:DNA binding"/>
    <property type="evidence" value="ECO:0007669"/>
    <property type="project" value="UniProtKB-KW"/>
</dbReference>
<feature type="active site" description="O-(5'-phospho-DNA)-serine intermediate" evidence="6 7">
    <location>
        <position position="9"/>
    </location>
</feature>
<name>A0AAD0R0S9_PSEDL</name>
<feature type="domain" description="Resolvase/invertase-type recombinase catalytic" evidence="8">
    <location>
        <begin position="1"/>
        <end position="134"/>
    </location>
</feature>
<dbReference type="Gene3D" id="3.40.50.1390">
    <property type="entry name" value="Resolvase, N-terminal catalytic domain"/>
    <property type="match status" value="1"/>
</dbReference>
<dbReference type="PANTHER" id="PTHR30461:SF2">
    <property type="entry name" value="SERINE RECOMBINASE PINE-RELATED"/>
    <property type="match status" value="1"/>
</dbReference>
<dbReference type="GO" id="GO:0015074">
    <property type="term" value="P:DNA integration"/>
    <property type="evidence" value="ECO:0007669"/>
    <property type="project" value="UniProtKB-KW"/>
</dbReference>
<dbReference type="FunFam" id="3.40.50.1390:FF:000001">
    <property type="entry name" value="DNA recombinase"/>
    <property type="match status" value="1"/>
</dbReference>
<proteinExistence type="inferred from homology"/>
<dbReference type="PROSITE" id="PS00397">
    <property type="entry name" value="RECOMBINASES_1"/>
    <property type="match status" value="1"/>
</dbReference>
<gene>
    <name evidence="9" type="ORF">DVB73_20800</name>
</gene>
<dbReference type="Proteomes" id="UP000256503">
    <property type="component" value="Chromosome"/>
</dbReference>
<keyword evidence="2" id="KW-0229">DNA integration</keyword>
<keyword evidence="3" id="KW-0230">DNA invertase</keyword>
<dbReference type="EMBL" id="CP031146">
    <property type="protein sequence ID" value="AXM98042.1"/>
    <property type="molecule type" value="Genomic_DNA"/>
</dbReference>
<dbReference type="GO" id="GO:0000150">
    <property type="term" value="F:DNA strand exchange activity"/>
    <property type="evidence" value="ECO:0007669"/>
    <property type="project" value="UniProtKB-KW"/>
</dbReference>
<dbReference type="InterPro" id="IPR050639">
    <property type="entry name" value="SSR_resolvase"/>
</dbReference>
<evidence type="ECO:0000256" key="2">
    <source>
        <dbReference type="ARBA" id="ARBA00022908"/>
    </source>
</evidence>
<dbReference type="RefSeq" id="WP_016392937.1">
    <property type="nucleotide sequence ID" value="NZ_BSOM01000034.1"/>
</dbReference>
<dbReference type="InterPro" id="IPR006118">
    <property type="entry name" value="Recombinase_CS"/>
</dbReference>
<comment type="similarity">
    <text evidence="1">Belongs to the site-specific recombinase resolvase family.</text>
</comment>
<accession>A0AAD0R0S9</accession>
<keyword evidence="4" id="KW-0238">DNA-binding</keyword>
<reference evidence="9 10" key="1">
    <citation type="submission" date="2018-07" db="EMBL/GenBank/DDBJ databases">
        <title>Complete genome sequence of a Pseudomonas plecoglossicida strain pathogenic to the marine fish, Larimichthys crocea.</title>
        <authorList>
            <person name="Tao Z."/>
        </authorList>
    </citation>
    <scope>NUCLEOTIDE SEQUENCE [LARGE SCALE GENOMIC DNA]</scope>
    <source>
        <strain evidence="9 10">XSDHY-P</strain>
    </source>
</reference>